<sequence>MWKDKLLTHINTQDRLYKRKQLEKGLSEVRVLMADFLQGSIEKTPSISDAIGDMQDLLNRVIPNFFFSTLPDLVSQMAPCDVIKVLEKDYGQGDAAGLIDLTRAWPE</sequence>
<dbReference type="RefSeq" id="XP_002905411.1">
    <property type="nucleotide sequence ID" value="XM_002905365.1"/>
</dbReference>
<name>D0N1S3_PHYIT</name>
<dbReference type="HOGENOM" id="CLU_2215117_0_0_1"/>
<dbReference type="OMA" id="HINTQDR"/>
<evidence type="ECO:0000313" key="2">
    <source>
        <dbReference type="Proteomes" id="UP000006643"/>
    </source>
</evidence>
<dbReference type="AlphaFoldDB" id="D0N1S3"/>
<dbReference type="Proteomes" id="UP000006643">
    <property type="component" value="Unassembled WGS sequence"/>
</dbReference>
<organism evidence="1 2">
    <name type="scientific">Phytophthora infestans (strain T30-4)</name>
    <name type="common">Potato late blight agent</name>
    <dbReference type="NCBI Taxonomy" id="403677"/>
    <lineage>
        <taxon>Eukaryota</taxon>
        <taxon>Sar</taxon>
        <taxon>Stramenopiles</taxon>
        <taxon>Oomycota</taxon>
        <taxon>Peronosporomycetes</taxon>
        <taxon>Peronosporales</taxon>
        <taxon>Peronosporaceae</taxon>
        <taxon>Phytophthora</taxon>
    </lineage>
</organism>
<protein>
    <submittedName>
        <fullName evidence="1">Uncharacterized protein</fullName>
    </submittedName>
</protein>
<dbReference type="VEuPathDB" id="FungiDB:PITG_04673"/>
<dbReference type="OrthoDB" id="116906at2759"/>
<keyword evidence="2" id="KW-1185">Reference proteome</keyword>
<dbReference type="KEGG" id="pif:PITG_04673"/>
<dbReference type="GeneID" id="9475795"/>
<reference evidence="2" key="1">
    <citation type="journal article" date="2009" name="Nature">
        <title>Genome sequence and analysis of the Irish potato famine pathogen Phytophthora infestans.</title>
        <authorList>
            <consortium name="The Broad Institute Genome Sequencing Platform"/>
            <person name="Haas B.J."/>
            <person name="Kamoun S."/>
            <person name="Zody M.C."/>
            <person name="Jiang R.H."/>
            <person name="Handsaker R.E."/>
            <person name="Cano L.M."/>
            <person name="Grabherr M."/>
            <person name="Kodira C.D."/>
            <person name="Raffaele S."/>
            <person name="Torto-Alalibo T."/>
            <person name="Bozkurt T.O."/>
            <person name="Ah-Fong A.M."/>
            <person name="Alvarado L."/>
            <person name="Anderson V.L."/>
            <person name="Armstrong M.R."/>
            <person name="Avrova A."/>
            <person name="Baxter L."/>
            <person name="Beynon J."/>
            <person name="Boevink P.C."/>
            <person name="Bollmann S.R."/>
            <person name="Bos J.I."/>
            <person name="Bulone V."/>
            <person name="Cai G."/>
            <person name="Cakir C."/>
            <person name="Carrington J.C."/>
            <person name="Chawner M."/>
            <person name="Conti L."/>
            <person name="Costanzo S."/>
            <person name="Ewan R."/>
            <person name="Fahlgren N."/>
            <person name="Fischbach M.A."/>
            <person name="Fugelstad J."/>
            <person name="Gilroy E.M."/>
            <person name="Gnerre S."/>
            <person name="Green P.J."/>
            <person name="Grenville-Briggs L.J."/>
            <person name="Griffith J."/>
            <person name="Grunwald N.J."/>
            <person name="Horn K."/>
            <person name="Horner N.R."/>
            <person name="Hu C.H."/>
            <person name="Huitema E."/>
            <person name="Jeong D.H."/>
            <person name="Jones A.M."/>
            <person name="Jones J.D."/>
            <person name="Jones R.W."/>
            <person name="Karlsson E.K."/>
            <person name="Kunjeti S.G."/>
            <person name="Lamour K."/>
            <person name="Liu Z."/>
            <person name="Ma L."/>
            <person name="Maclean D."/>
            <person name="Chibucos M.C."/>
            <person name="McDonald H."/>
            <person name="McWalters J."/>
            <person name="Meijer H.J."/>
            <person name="Morgan W."/>
            <person name="Morris P.F."/>
            <person name="Munro C.A."/>
            <person name="O'Neill K."/>
            <person name="Ospina-Giraldo M."/>
            <person name="Pinzon A."/>
            <person name="Pritchard L."/>
            <person name="Ramsahoye B."/>
            <person name="Ren Q."/>
            <person name="Restrepo S."/>
            <person name="Roy S."/>
            <person name="Sadanandom A."/>
            <person name="Savidor A."/>
            <person name="Schornack S."/>
            <person name="Schwartz D.C."/>
            <person name="Schumann U.D."/>
            <person name="Schwessinger B."/>
            <person name="Seyer L."/>
            <person name="Sharpe T."/>
            <person name="Silvar C."/>
            <person name="Song J."/>
            <person name="Studholme D.J."/>
            <person name="Sykes S."/>
            <person name="Thines M."/>
            <person name="van de Vondervoort P.J."/>
            <person name="Phuntumart V."/>
            <person name="Wawra S."/>
            <person name="Weide R."/>
            <person name="Win J."/>
            <person name="Young C."/>
            <person name="Zhou S."/>
            <person name="Fry W."/>
            <person name="Meyers B.C."/>
            <person name="van West P."/>
            <person name="Ristaino J."/>
            <person name="Govers F."/>
            <person name="Birch P.R."/>
            <person name="Whisson S.C."/>
            <person name="Judelson H.S."/>
            <person name="Nusbaum C."/>
        </authorList>
    </citation>
    <scope>NUCLEOTIDE SEQUENCE [LARGE SCALE GENOMIC DNA]</scope>
    <source>
        <strain evidence="2">T30-4</strain>
    </source>
</reference>
<dbReference type="eggNOG" id="ENOG502RFRJ">
    <property type="taxonomic scope" value="Eukaryota"/>
</dbReference>
<gene>
    <name evidence="1" type="ORF">PITG_04673</name>
</gene>
<dbReference type="EMBL" id="DS028123">
    <property type="protein sequence ID" value="EEY68252.1"/>
    <property type="molecule type" value="Genomic_DNA"/>
</dbReference>
<evidence type="ECO:0000313" key="1">
    <source>
        <dbReference type="EMBL" id="EEY68252.1"/>
    </source>
</evidence>
<accession>D0N1S3</accession>
<dbReference type="InParanoid" id="D0N1S3"/>
<proteinExistence type="predicted"/>